<feature type="transmembrane region" description="Helical" evidence="2">
    <location>
        <begin position="30"/>
        <end position="53"/>
    </location>
</feature>
<evidence type="ECO:0000256" key="2">
    <source>
        <dbReference type="SAM" id="Phobius"/>
    </source>
</evidence>
<reference evidence="3 4" key="1">
    <citation type="submission" date="2019-01" db="EMBL/GenBank/DDBJ databases">
        <title>A draft genome assembly of the solar-powered sea slug Elysia chlorotica.</title>
        <authorList>
            <person name="Cai H."/>
            <person name="Li Q."/>
            <person name="Fang X."/>
            <person name="Li J."/>
            <person name="Curtis N.E."/>
            <person name="Altenburger A."/>
            <person name="Shibata T."/>
            <person name="Feng M."/>
            <person name="Maeda T."/>
            <person name="Schwartz J.A."/>
            <person name="Shigenobu S."/>
            <person name="Lundholm N."/>
            <person name="Nishiyama T."/>
            <person name="Yang H."/>
            <person name="Hasebe M."/>
            <person name="Li S."/>
            <person name="Pierce S.K."/>
            <person name="Wang J."/>
        </authorList>
    </citation>
    <scope>NUCLEOTIDE SEQUENCE [LARGE SCALE GENOMIC DNA]</scope>
    <source>
        <strain evidence="3">EC2010</strain>
        <tissue evidence="3">Whole organism of an adult</tissue>
    </source>
</reference>
<accession>A0A433SN63</accession>
<gene>
    <name evidence="3" type="ORF">EGW08_021570</name>
</gene>
<keyword evidence="2" id="KW-0472">Membrane</keyword>
<evidence type="ECO:0000313" key="3">
    <source>
        <dbReference type="EMBL" id="RUS70671.1"/>
    </source>
</evidence>
<comment type="caution">
    <text evidence="3">The sequence shown here is derived from an EMBL/GenBank/DDBJ whole genome shotgun (WGS) entry which is preliminary data.</text>
</comment>
<dbReference type="Proteomes" id="UP000271974">
    <property type="component" value="Unassembled WGS sequence"/>
</dbReference>
<organism evidence="3 4">
    <name type="scientific">Elysia chlorotica</name>
    <name type="common">Eastern emerald elysia</name>
    <name type="synonym">Sea slug</name>
    <dbReference type="NCBI Taxonomy" id="188477"/>
    <lineage>
        <taxon>Eukaryota</taxon>
        <taxon>Metazoa</taxon>
        <taxon>Spiralia</taxon>
        <taxon>Lophotrochozoa</taxon>
        <taxon>Mollusca</taxon>
        <taxon>Gastropoda</taxon>
        <taxon>Heterobranchia</taxon>
        <taxon>Euthyneura</taxon>
        <taxon>Panpulmonata</taxon>
        <taxon>Sacoglossa</taxon>
        <taxon>Placobranchoidea</taxon>
        <taxon>Plakobranchidae</taxon>
        <taxon>Elysia</taxon>
    </lineage>
</organism>
<sequence>MTSDKCAVVFVDSRHRPIGKTPCSRWMRCLIWIAVLASLSTAVVCLGVCMLTLQTVSDLELRLALAEGTLIQDGEARASSEAQTGHLNPGLTSMRTGHGRSKRNLRPRPRRNRRGRRRRGNSNQRHQAFAFVHLVGTTHTHDHARFSGGNFQWGNVSRNPA</sequence>
<protein>
    <submittedName>
        <fullName evidence="3">Uncharacterized protein</fullName>
    </submittedName>
</protein>
<dbReference type="AlphaFoldDB" id="A0A433SN63"/>
<feature type="compositionally biased region" description="Basic residues" evidence="1">
    <location>
        <begin position="97"/>
        <end position="120"/>
    </location>
</feature>
<evidence type="ECO:0000313" key="4">
    <source>
        <dbReference type="Proteomes" id="UP000271974"/>
    </source>
</evidence>
<keyword evidence="4" id="KW-1185">Reference proteome</keyword>
<feature type="compositionally biased region" description="Polar residues" evidence="1">
    <location>
        <begin position="80"/>
        <end position="95"/>
    </location>
</feature>
<keyword evidence="2" id="KW-0812">Transmembrane</keyword>
<evidence type="ECO:0000256" key="1">
    <source>
        <dbReference type="SAM" id="MobiDB-lite"/>
    </source>
</evidence>
<feature type="non-terminal residue" evidence="3">
    <location>
        <position position="161"/>
    </location>
</feature>
<keyword evidence="2" id="KW-1133">Transmembrane helix</keyword>
<name>A0A433SN63_ELYCH</name>
<proteinExistence type="predicted"/>
<dbReference type="EMBL" id="RQTK01001357">
    <property type="protein sequence ID" value="RUS70671.1"/>
    <property type="molecule type" value="Genomic_DNA"/>
</dbReference>
<feature type="region of interest" description="Disordered" evidence="1">
    <location>
        <begin position="76"/>
        <end position="127"/>
    </location>
</feature>